<keyword evidence="1" id="KW-1133">Transmembrane helix</keyword>
<evidence type="ECO:0000256" key="1">
    <source>
        <dbReference type="SAM" id="Phobius"/>
    </source>
</evidence>
<keyword evidence="1" id="KW-0812">Transmembrane</keyword>
<sequence>MMGMCGHPSVASWTCPCVDGNTHSTPHGAARKGGRQYAGYHLRLFFWAGVGLLGAIKGLVVFYPRHLAVRGCFLSSRCTTNCSRLGLRRPLLFLLAISLG</sequence>
<evidence type="ECO:0000313" key="2">
    <source>
        <dbReference type="EMBL" id="KAK4120021.1"/>
    </source>
</evidence>
<keyword evidence="3" id="KW-1185">Reference proteome</keyword>
<organism evidence="2 3">
    <name type="scientific">Parathielavia appendiculata</name>
    <dbReference type="NCBI Taxonomy" id="2587402"/>
    <lineage>
        <taxon>Eukaryota</taxon>
        <taxon>Fungi</taxon>
        <taxon>Dikarya</taxon>
        <taxon>Ascomycota</taxon>
        <taxon>Pezizomycotina</taxon>
        <taxon>Sordariomycetes</taxon>
        <taxon>Sordariomycetidae</taxon>
        <taxon>Sordariales</taxon>
        <taxon>Chaetomiaceae</taxon>
        <taxon>Parathielavia</taxon>
    </lineage>
</organism>
<protein>
    <submittedName>
        <fullName evidence="2">Uncharacterized protein</fullName>
    </submittedName>
</protein>
<comment type="caution">
    <text evidence="2">The sequence shown here is derived from an EMBL/GenBank/DDBJ whole genome shotgun (WGS) entry which is preliminary data.</text>
</comment>
<dbReference type="RefSeq" id="XP_062643793.1">
    <property type="nucleotide sequence ID" value="XM_062786373.1"/>
</dbReference>
<dbReference type="AlphaFoldDB" id="A0AAN6YZM2"/>
<feature type="transmembrane region" description="Helical" evidence="1">
    <location>
        <begin position="44"/>
        <end position="63"/>
    </location>
</feature>
<reference evidence="2" key="1">
    <citation type="journal article" date="2023" name="Mol. Phylogenet. Evol.">
        <title>Genome-scale phylogeny and comparative genomics of the fungal order Sordariales.</title>
        <authorList>
            <person name="Hensen N."/>
            <person name="Bonometti L."/>
            <person name="Westerberg I."/>
            <person name="Brannstrom I.O."/>
            <person name="Guillou S."/>
            <person name="Cros-Aarteil S."/>
            <person name="Calhoun S."/>
            <person name="Haridas S."/>
            <person name="Kuo A."/>
            <person name="Mondo S."/>
            <person name="Pangilinan J."/>
            <person name="Riley R."/>
            <person name="LaButti K."/>
            <person name="Andreopoulos B."/>
            <person name="Lipzen A."/>
            <person name="Chen C."/>
            <person name="Yan M."/>
            <person name="Daum C."/>
            <person name="Ng V."/>
            <person name="Clum A."/>
            <person name="Steindorff A."/>
            <person name="Ohm R.A."/>
            <person name="Martin F."/>
            <person name="Silar P."/>
            <person name="Natvig D.O."/>
            <person name="Lalanne C."/>
            <person name="Gautier V."/>
            <person name="Ament-Velasquez S.L."/>
            <person name="Kruys A."/>
            <person name="Hutchinson M.I."/>
            <person name="Powell A.J."/>
            <person name="Barry K."/>
            <person name="Miller A.N."/>
            <person name="Grigoriev I.V."/>
            <person name="Debuchy R."/>
            <person name="Gladieux P."/>
            <person name="Hiltunen Thoren M."/>
            <person name="Johannesson H."/>
        </authorList>
    </citation>
    <scope>NUCLEOTIDE SEQUENCE</scope>
    <source>
        <strain evidence="2">CBS 731.68</strain>
    </source>
</reference>
<keyword evidence="1" id="KW-0472">Membrane</keyword>
<dbReference type="GeneID" id="87823139"/>
<name>A0AAN6YZM2_9PEZI</name>
<reference evidence="2" key="2">
    <citation type="submission" date="2023-05" db="EMBL/GenBank/DDBJ databases">
        <authorList>
            <consortium name="Lawrence Berkeley National Laboratory"/>
            <person name="Steindorff A."/>
            <person name="Hensen N."/>
            <person name="Bonometti L."/>
            <person name="Westerberg I."/>
            <person name="Brannstrom I.O."/>
            <person name="Guillou S."/>
            <person name="Cros-Aarteil S."/>
            <person name="Calhoun S."/>
            <person name="Haridas S."/>
            <person name="Kuo A."/>
            <person name="Mondo S."/>
            <person name="Pangilinan J."/>
            <person name="Riley R."/>
            <person name="Labutti K."/>
            <person name="Andreopoulos B."/>
            <person name="Lipzen A."/>
            <person name="Chen C."/>
            <person name="Yanf M."/>
            <person name="Daum C."/>
            <person name="Ng V."/>
            <person name="Clum A."/>
            <person name="Ohm R."/>
            <person name="Martin F."/>
            <person name="Silar P."/>
            <person name="Natvig D."/>
            <person name="Lalanne C."/>
            <person name="Gautier V."/>
            <person name="Ament-Velasquez S.L."/>
            <person name="Kruys A."/>
            <person name="Hutchinson M.I."/>
            <person name="Powell A.J."/>
            <person name="Barry K."/>
            <person name="Miller A.N."/>
            <person name="Grigoriev I.V."/>
            <person name="Debuchy R."/>
            <person name="Gladieux P."/>
            <person name="Thoren M.H."/>
            <person name="Johannesson H."/>
        </authorList>
    </citation>
    <scope>NUCLEOTIDE SEQUENCE</scope>
    <source>
        <strain evidence="2">CBS 731.68</strain>
    </source>
</reference>
<gene>
    <name evidence="2" type="ORF">N657DRAFT_240555</name>
</gene>
<dbReference type="Proteomes" id="UP001302602">
    <property type="component" value="Unassembled WGS sequence"/>
</dbReference>
<dbReference type="EMBL" id="MU853242">
    <property type="protein sequence ID" value="KAK4120021.1"/>
    <property type="molecule type" value="Genomic_DNA"/>
</dbReference>
<proteinExistence type="predicted"/>
<accession>A0AAN6YZM2</accession>
<evidence type="ECO:0000313" key="3">
    <source>
        <dbReference type="Proteomes" id="UP001302602"/>
    </source>
</evidence>